<dbReference type="AlphaFoldDB" id="A0A017RS98"/>
<evidence type="ECO:0000313" key="2">
    <source>
        <dbReference type="Proteomes" id="UP000019681"/>
    </source>
</evidence>
<dbReference type="EMBL" id="AZQP01000045">
    <property type="protein sequence ID" value="EYE87618.1"/>
    <property type="molecule type" value="Genomic_DNA"/>
</dbReference>
<reference evidence="1 2" key="1">
    <citation type="journal article" date="2014" name="Genome Announc.">
        <title>Draft Genome Sequence of Fervidicella metallireducens Strain AeBT, an Iron-Reducing Thermoanaerobe from the Great Artesian Basin.</title>
        <authorList>
            <person name="Patel B.K."/>
        </authorList>
    </citation>
    <scope>NUCLEOTIDE SEQUENCE [LARGE SCALE GENOMIC DNA]</scope>
    <source>
        <strain evidence="1 2">AeB</strain>
    </source>
</reference>
<comment type="caution">
    <text evidence="1">The sequence shown here is derived from an EMBL/GenBank/DDBJ whole genome shotgun (WGS) entry which is preliminary data.</text>
</comment>
<name>A0A017RS98_9CLOT</name>
<gene>
    <name evidence="1" type="ORF">Q428_12335</name>
</gene>
<sequence>MCEKKINTWLSSLLRESGFRKSIILYGNVGDICYNSDSGKYELIINLIENKLRGTGFEEVVRWDLVDGIRTQLNNYDYIDELYKQSIEEDVINNENLNDTGGSNYFSDNEMDCIQKEQSSYNIDLENFFNIVYKSMVKRTSKKTAFIVDWSNYIFGNANSLSEKERKYLTVIGKAIRNAPTDLDYKSIDRPANILILITNNIGAIPPAYYQNNPAVKTINIPIPGRLEREKYLMDNIDKFKLDRLLRPKDREFVDFVDLLDGFTIRDINQMIKLSRQIENPLSPEKLVNLYKYGEQNSPWENLSKEKIRDIDEVLKKRVKGQDEAINKVKKVIIRAFTGFSGIQHSSKLKNLKGFCFLLDQQVLVKQSLLKHLLNFYLGMKMHA</sequence>
<protein>
    <recommendedName>
        <fullName evidence="3">ATPase AAA-type core domain-containing protein</fullName>
    </recommendedName>
</protein>
<organism evidence="1 2">
    <name type="scientific">Fervidicella metallireducens AeB</name>
    <dbReference type="NCBI Taxonomy" id="1403537"/>
    <lineage>
        <taxon>Bacteria</taxon>
        <taxon>Bacillati</taxon>
        <taxon>Bacillota</taxon>
        <taxon>Clostridia</taxon>
        <taxon>Eubacteriales</taxon>
        <taxon>Clostridiaceae</taxon>
        <taxon>Fervidicella</taxon>
    </lineage>
</organism>
<dbReference type="STRING" id="1403537.Q428_12335"/>
<evidence type="ECO:0008006" key="3">
    <source>
        <dbReference type="Google" id="ProtNLM"/>
    </source>
</evidence>
<dbReference type="RefSeq" id="WP_201769296.1">
    <property type="nucleotide sequence ID" value="NZ_AZQP01000045.1"/>
</dbReference>
<keyword evidence="2" id="KW-1185">Reference proteome</keyword>
<evidence type="ECO:0000313" key="1">
    <source>
        <dbReference type="EMBL" id="EYE87618.1"/>
    </source>
</evidence>
<dbReference type="Proteomes" id="UP000019681">
    <property type="component" value="Unassembled WGS sequence"/>
</dbReference>
<proteinExistence type="predicted"/>
<accession>A0A017RS98</accession>